<accession>A0A4Y2WJF9</accession>
<evidence type="ECO:0000313" key="2">
    <source>
        <dbReference type="EMBL" id="GBO36808.1"/>
    </source>
</evidence>
<comment type="caution">
    <text evidence="2">The sequence shown here is derived from an EMBL/GenBank/DDBJ whole genome shotgun (WGS) entry which is preliminary data.</text>
</comment>
<dbReference type="AlphaFoldDB" id="A0A4Y2WJF9"/>
<protein>
    <submittedName>
        <fullName evidence="2">Uncharacterized protein</fullName>
    </submittedName>
</protein>
<proteinExistence type="predicted"/>
<reference evidence="2 3" key="1">
    <citation type="journal article" date="2019" name="Sci. Rep.">
        <title>Orb-weaving spider Araneus ventricosus genome elucidates the spidroin gene catalogue.</title>
        <authorList>
            <person name="Kono N."/>
            <person name="Nakamura H."/>
            <person name="Ohtoshi R."/>
            <person name="Moran D.A.P."/>
            <person name="Shinohara A."/>
            <person name="Yoshida Y."/>
            <person name="Fujiwara M."/>
            <person name="Mori M."/>
            <person name="Tomita M."/>
            <person name="Arakawa K."/>
        </authorList>
    </citation>
    <scope>NUCLEOTIDE SEQUENCE [LARGE SCALE GENOMIC DNA]</scope>
</reference>
<evidence type="ECO:0000256" key="1">
    <source>
        <dbReference type="SAM" id="MobiDB-lite"/>
    </source>
</evidence>
<name>A0A4Y2WJF9_ARAVE</name>
<feature type="region of interest" description="Disordered" evidence="1">
    <location>
        <begin position="47"/>
        <end position="71"/>
    </location>
</feature>
<sequence length="95" mass="11388">MRIQPQPNLVRTWTMSIPNIYRHWKPSSHPNYRRTAMNLCLPTKKDKLYQQQSTSNRRKRAVDNKHEPRPNVKHLKWAHSIKGSRVCFIRTGLTR</sequence>
<evidence type="ECO:0000313" key="3">
    <source>
        <dbReference type="Proteomes" id="UP000499080"/>
    </source>
</evidence>
<gene>
    <name evidence="2" type="ORF">AVEN_131394_1</name>
</gene>
<feature type="compositionally biased region" description="Basic and acidic residues" evidence="1">
    <location>
        <begin position="61"/>
        <end position="70"/>
    </location>
</feature>
<dbReference type="Proteomes" id="UP000499080">
    <property type="component" value="Unassembled WGS sequence"/>
</dbReference>
<organism evidence="2 3">
    <name type="scientific">Araneus ventricosus</name>
    <name type="common">Orbweaver spider</name>
    <name type="synonym">Epeira ventricosa</name>
    <dbReference type="NCBI Taxonomy" id="182803"/>
    <lineage>
        <taxon>Eukaryota</taxon>
        <taxon>Metazoa</taxon>
        <taxon>Ecdysozoa</taxon>
        <taxon>Arthropoda</taxon>
        <taxon>Chelicerata</taxon>
        <taxon>Arachnida</taxon>
        <taxon>Araneae</taxon>
        <taxon>Araneomorphae</taxon>
        <taxon>Entelegynae</taxon>
        <taxon>Araneoidea</taxon>
        <taxon>Araneidae</taxon>
        <taxon>Araneus</taxon>
    </lineage>
</organism>
<dbReference type="EMBL" id="BGPR01061094">
    <property type="protein sequence ID" value="GBO36808.1"/>
    <property type="molecule type" value="Genomic_DNA"/>
</dbReference>
<keyword evidence="3" id="KW-1185">Reference proteome</keyword>